<evidence type="ECO:0000256" key="2">
    <source>
        <dbReference type="ARBA" id="ARBA00022714"/>
    </source>
</evidence>
<dbReference type="PANTHER" id="PTHR10293:SF16">
    <property type="entry name" value="GLUTAREDOXIN-RELATED PROTEIN 5, MITOCHONDRIAL"/>
    <property type="match status" value="1"/>
</dbReference>
<reference evidence="7" key="1">
    <citation type="submission" date="2015-07" db="EMBL/GenBank/DDBJ databases">
        <title>Reconstructing the complex evolutionary history of mobile plasmids in red algal genomes.</title>
        <authorList>
            <person name="Lee J."/>
            <person name="Kim K.M."/>
            <person name="Yang E.C."/>
            <person name="Miller K.A."/>
            <person name="Boo S.M."/>
            <person name="Bhattacharya D."/>
            <person name="Yoon H.S."/>
        </authorList>
    </citation>
    <scope>NUCLEOTIDE SEQUENCE</scope>
</reference>
<evidence type="ECO:0000259" key="6">
    <source>
        <dbReference type="Pfam" id="PF00462"/>
    </source>
</evidence>
<keyword evidence="5" id="KW-0479">Metal-binding</keyword>
<name>A0A141SE38_GELVA</name>
<dbReference type="GO" id="GO:0046872">
    <property type="term" value="F:metal ion binding"/>
    <property type="evidence" value="ECO:0007669"/>
    <property type="project" value="UniProtKB-KW"/>
</dbReference>
<dbReference type="PROSITE" id="PS51354">
    <property type="entry name" value="GLUTAREDOXIN_2"/>
    <property type="match status" value="1"/>
</dbReference>
<dbReference type="PANTHER" id="PTHR10293">
    <property type="entry name" value="GLUTAREDOXIN FAMILY MEMBER"/>
    <property type="match status" value="1"/>
</dbReference>
<dbReference type="InterPro" id="IPR036249">
    <property type="entry name" value="Thioredoxin-like_sf"/>
</dbReference>
<dbReference type="Gene3D" id="3.40.30.10">
    <property type="entry name" value="Glutaredoxin"/>
    <property type="match status" value="1"/>
</dbReference>
<dbReference type="Pfam" id="PF00462">
    <property type="entry name" value="Glutaredoxin"/>
    <property type="match status" value="1"/>
</dbReference>
<keyword evidence="5" id="KW-0408">Iron</keyword>
<dbReference type="AlphaFoldDB" id="A0A141SE38"/>
<feature type="binding site" evidence="5">
    <location>
        <position position="27"/>
    </location>
    <ligand>
        <name>[2Fe-2S] cluster</name>
        <dbReference type="ChEBI" id="CHEBI:190135"/>
        <note>ligand shared between dimeric partners</note>
    </ligand>
</feature>
<dbReference type="EMBL" id="KT266787">
    <property type="protein sequence ID" value="AMK96556.1"/>
    <property type="molecule type" value="Genomic_DNA"/>
</dbReference>
<evidence type="ECO:0000256" key="1">
    <source>
        <dbReference type="ARBA" id="ARBA00009630"/>
    </source>
</evidence>
<evidence type="ECO:0000313" key="7">
    <source>
        <dbReference type="EMBL" id="AMK96556.1"/>
    </source>
</evidence>
<dbReference type="RefSeq" id="YP_009244314.1">
    <property type="nucleotide sequence ID" value="NC_029859.1"/>
</dbReference>
<dbReference type="GO" id="GO:0005739">
    <property type="term" value="C:mitochondrion"/>
    <property type="evidence" value="ECO:0007669"/>
    <property type="project" value="UniProtKB-ARBA"/>
</dbReference>
<dbReference type="PIRSF" id="PIRSF005894">
    <property type="entry name" value="Monothiol_GRX"/>
    <property type="match status" value="1"/>
</dbReference>
<feature type="domain" description="Glutaredoxin" evidence="6">
    <location>
        <begin position="14"/>
        <end position="78"/>
    </location>
</feature>
<dbReference type="GeneID" id="27216080"/>
<proteinExistence type="inferred from homology"/>
<dbReference type="GO" id="GO:0051537">
    <property type="term" value="F:2 iron, 2 sulfur cluster binding"/>
    <property type="evidence" value="ECO:0007669"/>
    <property type="project" value="UniProtKB-KW"/>
</dbReference>
<evidence type="ECO:0000256" key="5">
    <source>
        <dbReference type="PIRSR" id="PIRSR005894-2"/>
    </source>
</evidence>
<keyword evidence="3" id="KW-0676">Redox-active center</keyword>
<geneLocation type="plastid" evidence="7"/>
<gene>
    <name evidence="7" type="primary">ycf64</name>
    <name evidence="7" type="ORF">Gvag_103</name>
</gene>
<comment type="similarity">
    <text evidence="1 4">Belongs to the glutaredoxin family. Monothiol subfamily.</text>
</comment>
<keyword evidence="5" id="KW-0411">Iron-sulfur</keyword>
<sequence>MFMNIDNIVNGNSIVIFIKGEANDPKCLYSVKVINIFNELNVPYKAINILRSASMKERLKSYSSWPTIPQVYVNGTFIGGVDIITEMYYKKELQEILEVVFNS</sequence>
<keyword evidence="7" id="KW-0934">Plastid</keyword>
<keyword evidence="2 5" id="KW-0001">2Fe-2S</keyword>
<organism evidence="7">
    <name type="scientific">Gelidium vagum</name>
    <name type="common">Red alga</name>
    <dbReference type="NCBI Taxonomy" id="35171"/>
    <lineage>
        <taxon>Eukaryota</taxon>
        <taxon>Rhodophyta</taxon>
        <taxon>Florideophyceae</taxon>
        <taxon>Rhodymeniophycidae</taxon>
        <taxon>Gelidiales</taxon>
        <taxon>Gelidiaceae</taxon>
        <taxon>Gelidium</taxon>
    </lineage>
</organism>
<dbReference type="InterPro" id="IPR004480">
    <property type="entry name" value="Monothiol_GRX-rel"/>
</dbReference>
<evidence type="ECO:0000256" key="3">
    <source>
        <dbReference type="ARBA" id="ARBA00023284"/>
    </source>
</evidence>
<evidence type="ECO:0000256" key="4">
    <source>
        <dbReference type="PIRNR" id="PIRNR005894"/>
    </source>
</evidence>
<dbReference type="InterPro" id="IPR014434">
    <property type="entry name" value="Monothiol_GRX"/>
</dbReference>
<dbReference type="SUPFAM" id="SSF52833">
    <property type="entry name" value="Thioredoxin-like"/>
    <property type="match status" value="1"/>
</dbReference>
<accession>A0A141SE38</accession>
<dbReference type="InterPro" id="IPR002109">
    <property type="entry name" value="Glutaredoxin"/>
</dbReference>
<dbReference type="GO" id="GO:0015036">
    <property type="term" value="F:disulfide oxidoreductase activity"/>
    <property type="evidence" value="ECO:0007669"/>
    <property type="project" value="InterPro"/>
</dbReference>
<protein>
    <recommendedName>
        <fullName evidence="4">Glutaredoxin</fullName>
    </recommendedName>
</protein>